<dbReference type="Proteomes" id="UP001652600">
    <property type="component" value="Chromosome 9"/>
</dbReference>
<dbReference type="KEGG" id="cmo:103498697"/>
<dbReference type="eggNOG" id="ENOG502RXJE">
    <property type="taxonomic scope" value="Eukaryota"/>
</dbReference>
<protein>
    <submittedName>
        <fullName evidence="3">Uncharacterized protein LOC103498697 isoform X1</fullName>
    </submittedName>
</protein>
<reference evidence="3" key="1">
    <citation type="submission" date="2025-08" db="UniProtKB">
        <authorList>
            <consortium name="RefSeq"/>
        </authorList>
    </citation>
    <scope>IDENTIFICATION</scope>
    <source>
        <tissue evidence="3">Stem</tissue>
    </source>
</reference>
<accession>A0A1S3CB50</accession>
<gene>
    <name evidence="3" type="primary">LOC103498697</name>
</gene>
<name>A0A1S3CB50_CUCME</name>
<proteinExistence type="predicted"/>
<feature type="transmembrane region" description="Helical" evidence="1">
    <location>
        <begin position="169"/>
        <end position="189"/>
    </location>
</feature>
<keyword evidence="1" id="KW-0472">Membrane</keyword>
<dbReference type="RefSeq" id="XP_008459632.1">
    <property type="nucleotide sequence ID" value="XM_008461410.3"/>
</dbReference>
<dbReference type="GeneID" id="103498697"/>
<dbReference type="OrthoDB" id="2107166at2759"/>
<keyword evidence="1" id="KW-1133">Transmembrane helix</keyword>
<dbReference type="InParanoid" id="A0A1S3CB50"/>
<keyword evidence="2" id="KW-1185">Reference proteome</keyword>
<organism evidence="2 3">
    <name type="scientific">Cucumis melo</name>
    <name type="common">Muskmelon</name>
    <dbReference type="NCBI Taxonomy" id="3656"/>
    <lineage>
        <taxon>Eukaryota</taxon>
        <taxon>Viridiplantae</taxon>
        <taxon>Streptophyta</taxon>
        <taxon>Embryophyta</taxon>
        <taxon>Tracheophyta</taxon>
        <taxon>Spermatophyta</taxon>
        <taxon>Magnoliopsida</taxon>
        <taxon>eudicotyledons</taxon>
        <taxon>Gunneridae</taxon>
        <taxon>Pentapetalae</taxon>
        <taxon>rosids</taxon>
        <taxon>fabids</taxon>
        <taxon>Cucurbitales</taxon>
        <taxon>Cucurbitaceae</taxon>
        <taxon>Benincaseae</taxon>
        <taxon>Cucumis</taxon>
    </lineage>
</organism>
<sequence length="286" mass="32848">MEVKVRQRNRAHRFSLLPHPTLPSLTLSLRNWANTKKSFNNQLRGISLRWRFQLLDVSKHQLSTKHHFVHILEGNESLASISNKNGDPPNSIVIDNKKIVDTDPEQKGQNIKIQNPRVVSKIRDAFQLEEKLQNALNGLQIYKKLFALASSRLPPVNFFFSPEARTTSFIVLVPLVIFCTRCIIGASYARVFGTLKLKAINKQEGERHKFRSGHWRSALRDIRELDGLDCEAPIDSTSPSEDEQISVEDLSHAYKKLDQDYEKFLSECGLSKWGYWRGGTQRPEQE</sequence>
<dbReference type="AlphaFoldDB" id="A0A1S3CB50"/>
<evidence type="ECO:0000313" key="2">
    <source>
        <dbReference type="Proteomes" id="UP001652600"/>
    </source>
</evidence>
<evidence type="ECO:0000313" key="3">
    <source>
        <dbReference type="RefSeq" id="XP_008459632.1"/>
    </source>
</evidence>
<dbReference type="FunCoup" id="A0A1S3CB50">
    <property type="interactions" value="7"/>
</dbReference>
<keyword evidence="1" id="KW-0812">Transmembrane</keyword>
<evidence type="ECO:0000256" key="1">
    <source>
        <dbReference type="SAM" id="Phobius"/>
    </source>
</evidence>